<dbReference type="GO" id="GO:0000725">
    <property type="term" value="P:recombinational repair"/>
    <property type="evidence" value="ECO:0007669"/>
    <property type="project" value="TreeGrafter"/>
</dbReference>
<dbReference type="Proteomes" id="UP000675379">
    <property type="component" value="Unassembled WGS sequence"/>
</dbReference>
<dbReference type="RefSeq" id="WP_211801099.1">
    <property type="nucleotide sequence ID" value="NZ_JAGSCS010000009.1"/>
</dbReference>
<dbReference type="InterPro" id="IPR000212">
    <property type="entry name" value="DNA_helicase_UvrD/REP"/>
</dbReference>
<proteinExistence type="predicted"/>
<dbReference type="EC" id="5.6.2.4" evidence="7"/>
<keyword evidence="12" id="KW-1185">Reference proteome</keyword>
<dbReference type="InterPro" id="IPR011528">
    <property type="entry name" value="NERD"/>
</dbReference>
<keyword evidence="3 9" id="KW-0347">Helicase</keyword>
<name>A0A941HRH7_9CLOT</name>
<protein>
    <recommendedName>
        <fullName evidence="7">DNA 3'-5' helicase</fullName>
        <ecNumber evidence="7">5.6.2.4</ecNumber>
    </recommendedName>
</protein>
<evidence type="ECO:0000256" key="9">
    <source>
        <dbReference type="PROSITE-ProRule" id="PRU00560"/>
    </source>
</evidence>
<sequence length="1042" mass="120263">MAKMIDQKPSFHGEAKVWEALEEYLPSNIVVYNNRELNGREFDFCLFIENVGVLIIEVKGWLSSKIDVLGVDNILVEGYEKPQRSPKKQARAYRFALLNKIVEKYNTSPLVFDMVCYPFISKAEYISSHLDVISEDQLTIFKEDLEEQDSLIHKIQSAFNTYKGIPHAVFSSDLILKLRQDWEPNFAQSIQTVDVTTNPYSILTVCPSKMQQVVIDEIIASYFSGIKQIVFLSNSTDYDALTTSFNQHFKNKNIQPSGNKLSIGYKNGLHIGKLSSRAFNIEIYVVEDLLSLTPSLLKIEEGKVDSTNLVLLNQLSSKTTFNVQQYNVEHADADKNILVEAGAGTGKTFSMVSRVAFLCNKKLGSVSNIAEEIAMVTFTNDAADNMKVRLKQMFINYFVLTSNPRYLKFVEDTDRAHISTIHSFALDILRGEVLYTGLGTNFRISSNEYLREKIYDIYLSDFLADLESQNQNIINEIPVPIYDLKKKVMSVADRLLAKSINLKQIQPSEMGVTIDDTVPFFNDLIEKVIIPAEEKYSEDTHLSNNMDLKECIILLEKVLRQLPGKLESLQLKYMFVDEFQDTDDVQIQVFQKLQKVMNADCRMFVVGDLKQSIYRFRGAKLSAFTQLMDASLFDWDTYQLTINYRTDHRLLERFDIIFREMGAQNYLPYRVKVDQLSSSVQTDATEEELFVSIPSHAKDEEKFIETFIEILNKQKAILTSILKNRVDNHLEPLSKQERTIAILVRSNWQVDKLVSAAKKKRVKIDTKSGGDLYQLSSTHDLYKLVLALNNPTNPVYLVNFIESNYTGLTLDYQKYHGMTLDDCIDDLNRILDEFFLVRMNKKWKQVINESFTQPILFVLKHLYDALQPWKQYSYRPQEQKHYMANSEYLMERIIKYSRIDTLTLNQIVEYLRICILTGQQQLSRDIQIDDEEIQLICTTIHKSKGMEYGTVILPYTDVDISDIRKVKLDANYSGSKLAYTVMFENKVRERNSNYNESLEVDEQISEESRILYVALTRAIRNCVWIKNIDSKSIISWGSLMEE</sequence>
<dbReference type="Gene3D" id="1.10.486.10">
    <property type="entry name" value="PCRA, domain 4"/>
    <property type="match status" value="1"/>
</dbReference>
<dbReference type="PANTHER" id="PTHR11070">
    <property type="entry name" value="UVRD / RECB / PCRA DNA HELICASE FAMILY MEMBER"/>
    <property type="match status" value="1"/>
</dbReference>
<evidence type="ECO:0000259" key="10">
    <source>
        <dbReference type="PROSITE" id="PS51198"/>
    </source>
</evidence>
<keyword evidence="5" id="KW-0413">Isomerase</keyword>
<accession>A0A941HRH7</accession>
<dbReference type="AlphaFoldDB" id="A0A941HRH7"/>
<evidence type="ECO:0000256" key="3">
    <source>
        <dbReference type="ARBA" id="ARBA00022806"/>
    </source>
</evidence>
<dbReference type="GO" id="GO:0016787">
    <property type="term" value="F:hydrolase activity"/>
    <property type="evidence" value="ECO:0007669"/>
    <property type="project" value="UniProtKB-UniRule"/>
</dbReference>
<dbReference type="InterPro" id="IPR014016">
    <property type="entry name" value="UvrD-like_ATP-bd"/>
</dbReference>
<dbReference type="Pfam" id="PF08378">
    <property type="entry name" value="NERD"/>
    <property type="match status" value="1"/>
</dbReference>
<dbReference type="InterPro" id="IPR027417">
    <property type="entry name" value="P-loop_NTPase"/>
</dbReference>
<dbReference type="PROSITE" id="PS51198">
    <property type="entry name" value="UVRD_HELICASE_ATP_BIND"/>
    <property type="match status" value="1"/>
</dbReference>
<evidence type="ECO:0000256" key="1">
    <source>
        <dbReference type="ARBA" id="ARBA00022741"/>
    </source>
</evidence>
<dbReference type="InterPro" id="IPR014017">
    <property type="entry name" value="DNA_helicase_UvrD-like_C"/>
</dbReference>
<evidence type="ECO:0000256" key="8">
    <source>
        <dbReference type="ARBA" id="ARBA00048988"/>
    </source>
</evidence>
<comment type="catalytic activity">
    <reaction evidence="6">
        <text>Couples ATP hydrolysis with the unwinding of duplex DNA by translocating in the 3'-5' direction.</text>
        <dbReference type="EC" id="5.6.2.4"/>
    </reaction>
</comment>
<dbReference type="GO" id="GO:0003677">
    <property type="term" value="F:DNA binding"/>
    <property type="evidence" value="ECO:0007669"/>
    <property type="project" value="InterPro"/>
</dbReference>
<evidence type="ECO:0000256" key="7">
    <source>
        <dbReference type="ARBA" id="ARBA00034808"/>
    </source>
</evidence>
<organism evidence="11 12">
    <name type="scientific">Proteiniclasticum sediminis</name>
    <dbReference type="NCBI Taxonomy" id="2804028"/>
    <lineage>
        <taxon>Bacteria</taxon>
        <taxon>Bacillati</taxon>
        <taxon>Bacillota</taxon>
        <taxon>Clostridia</taxon>
        <taxon>Eubacteriales</taxon>
        <taxon>Clostridiaceae</taxon>
        <taxon>Proteiniclasticum</taxon>
    </lineage>
</organism>
<keyword evidence="1 9" id="KW-0547">Nucleotide-binding</keyword>
<keyword evidence="4 9" id="KW-0067">ATP-binding</keyword>
<reference evidence="11" key="1">
    <citation type="submission" date="2021-04" db="EMBL/GenBank/DDBJ databases">
        <title>Proteiniclasticum sedimins sp. nov., an obligate anaerobic bacterium isolated from anaerobic sludge.</title>
        <authorList>
            <person name="Liu J."/>
        </authorList>
    </citation>
    <scope>NUCLEOTIDE SEQUENCE</scope>
    <source>
        <strain evidence="11">BAD-10</strain>
    </source>
</reference>
<keyword evidence="2 9" id="KW-0378">Hydrolase</keyword>
<evidence type="ECO:0000313" key="11">
    <source>
        <dbReference type="EMBL" id="MBR0576252.1"/>
    </source>
</evidence>
<evidence type="ECO:0000313" key="12">
    <source>
        <dbReference type="Proteomes" id="UP000675379"/>
    </source>
</evidence>
<dbReference type="SUPFAM" id="SSF52540">
    <property type="entry name" value="P-loop containing nucleoside triphosphate hydrolases"/>
    <property type="match status" value="1"/>
</dbReference>
<dbReference type="EMBL" id="JAGSCS010000009">
    <property type="protein sequence ID" value="MBR0576252.1"/>
    <property type="molecule type" value="Genomic_DNA"/>
</dbReference>
<dbReference type="PANTHER" id="PTHR11070:SF2">
    <property type="entry name" value="ATP-DEPENDENT DNA HELICASE SRS2"/>
    <property type="match status" value="1"/>
</dbReference>
<gene>
    <name evidence="11" type="ORF">KCG48_07830</name>
</gene>
<dbReference type="Gene3D" id="3.40.50.300">
    <property type="entry name" value="P-loop containing nucleotide triphosphate hydrolases"/>
    <property type="match status" value="3"/>
</dbReference>
<comment type="catalytic activity">
    <reaction evidence="8">
        <text>ATP + H2O = ADP + phosphate + H(+)</text>
        <dbReference type="Rhea" id="RHEA:13065"/>
        <dbReference type="ChEBI" id="CHEBI:15377"/>
        <dbReference type="ChEBI" id="CHEBI:15378"/>
        <dbReference type="ChEBI" id="CHEBI:30616"/>
        <dbReference type="ChEBI" id="CHEBI:43474"/>
        <dbReference type="ChEBI" id="CHEBI:456216"/>
        <dbReference type="EC" id="5.6.2.4"/>
    </reaction>
</comment>
<evidence type="ECO:0000256" key="5">
    <source>
        <dbReference type="ARBA" id="ARBA00023235"/>
    </source>
</evidence>
<dbReference type="GO" id="GO:0005829">
    <property type="term" value="C:cytosol"/>
    <property type="evidence" value="ECO:0007669"/>
    <property type="project" value="TreeGrafter"/>
</dbReference>
<feature type="binding site" evidence="9">
    <location>
        <begin position="341"/>
        <end position="348"/>
    </location>
    <ligand>
        <name>ATP</name>
        <dbReference type="ChEBI" id="CHEBI:30616"/>
    </ligand>
</feature>
<dbReference type="Pfam" id="PF00580">
    <property type="entry name" value="UvrD-helicase"/>
    <property type="match status" value="1"/>
</dbReference>
<evidence type="ECO:0000256" key="2">
    <source>
        <dbReference type="ARBA" id="ARBA00022801"/>
    </source>
</evidence>
<feature type="domain" description="UvrD-like helicase ATP-binding" evidence="10">
    <location>
        <begin position="320"/>
        <end position="647"/>
    </location>
</feature>
<evidence type="ECO:0000256" key="6">
    <source>
        <dbReference type="ARBA" id="ARBA00034617"/>
    </source>
</evidence>
<comment type="caution">
    <text evidence="11">The sequence shown here is derived from an EMBL/GenBank/DDBJ whole genome shotgun (WGS) entry which is preliminary data.</text>
</comment>
<dbReference type="GO" id="GO:0005524">
    <property type="term" value="F:ATP binding"/>
    <property type="evidence" value="ECO:0007669"/>
    <property type="project" value="UniProtKB-UniRule"/>
</dbReference>
<dbReference type="CDD" id="cd17932">
    <property type="entry name" value="DEXQc_UvrD"/>
    <property type="match status" value="1"/>
</dbReference>
<evidence type="ECO:0000256" key="4">
    <source>
        <dbReference type="ARBA" id="ARBA00022840"/>
    </source>
</evidence>
<dbReference type="GO" id="GO:0043138">
    <property type="term" value="F:3'-5' DNA helicase activity"/>
    <property type="evidence" value="ECO:0007669"/>
    <property type="project" value="UniProtKB-EC"/>
</dbReference>
<dbReference type="Pfam" id="PF13361">
    <property type="entry name" value="UvrD_C"/>
    <property type="match status" value="1"/>
</dbReference>